<dbReference type="Proteomes" id="UP000053235">
    <property type="component" value="Unassembled WGS sequence"/>
</dbReference>
<keyword evidence="5 8" id="KW-1133">Transmembrane helix</keyword>
<keyword evidence="3" id="KW-0813">Transport</keyword>
<dbReference type="SMART" id="SM00052">
    <property type="entry name" value="EAL"/>
    <property type="match status" value="1"/>
</dbReference>
<dbReference type="STRING" id="388408.LAX5112_01888"/>
<dbReference type="InterPro" id="IPR018047">
    <property type="entry name" value="Ammonium_transpt_CS"/>
</dbReference>
<dbReference type="SMART" id="SM00091">
    <property type="entry name" value="PAS"/>
    <property type="match status" value="1"/>
</dbReference>
<name>A0A0M7A3A6_9HYPH</name>
<dbReference type="NCBIfam" id="TIGR00836">
    <property type="entry name" value="amt"/>
    <property type="match status" value="1"/>
</dbReference>
<feature type="transmembrane region" description="Helical" evidence="8">
    <location>
        <begin position="327"/>
        <end position="348"/>
    </location>
</feature>
<feature type="transmembrane region" description="Helical" evidence="8">
    <location>
        <begin position="243"/>
        <end position="262"/>
    </location>
</feature>
<dbReference type="InterPro" id="IPR052155">
    <property type="entry name" value="Biofilm_reg_signaling"/>
</dbReference>
<dbReference type="PANTHER" id="PTHR44757">
    <property type="entry name" value="DIGUANYLATE CYCLASE DGCP"/>
    <property type="match status" value="1"/>
</dbReference>
<keyword evidence="6 8" id="KW-0472">Membrane</keyword>
<keyword evidence="13" id="KW-1185">Reference proteome</keyword>
<feature type="transmembrane region" description="Helical" evidence="8">
    <location>
        <begin position="58"/>
        <end position="82"/>
    </location>
</feature>
<dbReference type="CDD" id="cd00130">
    <property type="entry name" value="PAS"/>
    <property type="match status" value="1"/>
</dbReference>
<organism evidence="12 13">
    <name type="scientific">Roseibium alexandrii</name>
    <dbReference type="NCBI Taxonomy" id="388408"/>
    <lineage>
        <taxon>Bacteria</taxon>
        <taxon>Pseudomonadati</taxon>
        <taxon>Pseudomonadota</taxon>
        <taxon>Alphaproteobacteria</taxon>
        <taxon>Hyphomicrobiales</taxon>
        <taxon>Stappiaceae</taxon>
        <taxon>Roseibium</taxon>
    </lineage>
</organism>
<dbReference type="PROSITE" id="PS50112">
    <property type="entry name" value="PAS"/>
    <property type="match status" value="1"/>
</dbReference>
<accession>A0A0M7A3A6</accession>
<dbReference type="Pfam" id="PF00909">
    <property type="entry name" value="Ammonium_transp"/>
    <property type="match status" value="1"/>
</dbReference>
<dbReference type="EMBL" id="CXWD01000006">
    <property type="protein sequence ID" value="CTQ68790.1"/>
    <property type="molecule type" value="Genomic_DNA"/>
</dbReference>
<dbReference type="NCBIfam" id="TIGR00254">
    <property type="entry name" value="GGDEF"/>
    <property type="match status" value="1"/>
</dbReference>
<feature type="transmembrane region" description="Helical" evidence="8">
    <location>
        <begin position="212"/>
        <end position="231"/>
    </location>
</feature>
<dbReference type="SMART" id="SM00267">
    <property type="entry name" value="GGDEF"/>
    <property type="match status" value="1"/>
</dbReference>
<dbReference type="CDD" id="cd01949">
    <property type="entry name" value="GGDEF"/>
    <property type="match status" value="1"/>
</dbReference>
<evidence type="ECO:0000256" key="5">
    <source>
        <dbReference type="ARBA" id="ARBA00022989"/>
    </source>
</evidence>
<dbReference type="InterPro" id="IPR000014">
    <property type="entry name" value="PAS"/>
</dbReference>
<dbReference type="InterPro" id="IPR000160">
    <property type="entry name" value="GGDEF_dom"/>
</dbReference>
<dbReference type="Gene3D" id="3.20.20.450">
    <property type="entry name" value="EAL domain"/>
    <property type="match status" value="1"/>
</dbReference>
<evidence type="ECO:0000259" key="10">
    <source>
        <dbReference type="PROSITE" id="PS50883"/>
    </source>
</evidence>
<evidence type="ECO:0000256" key="6">
    <source>
        <dbReference type="ARBA" id="ARBA00023136"/>
    </source>
</evidence>
<dbReference type="PROSITE" id="PS50887">
    <property type="entry name" value="GGDEF"/>
    <property type="match status" value="1"/>
</dbReference>
<dbReference type="PROSITE" id="PS50883">
    <property type="entry name" value="EAL"/>
    <property type="match status" value="1"/>
</dbReference>
<comment type="similarity">
    <text evidence="2">Belongs to the ammonia transporter channel (TC 1.A.11.2) family.</text>
</comment>
<evidence type="ECO:0000256" key="2">
    <source>
        <dbReference type="ARBA" id="ARBA00005887"/>
    </source>
</evidence>
<evidence type="ECO:0000256" key="1">
    <source>
        <dbReference type="ARBA" id="ARBA00004141"/>
    </source>
</evidence>
<dbReference type="AlphaFoldDB" id="A0A0M7A3A6"/>
<dbReference type="SUPFAM" id="SSF141868">
    <property type="entry name" value="EAL domain-like"/>
    <property type="match status" value="1"/>
</dbReference>
<dbReference type="InterPro" id="IPR029020">
    <property type="entry name" value="Ammonium/urea_transptr"/>
</dbReference>
<dbReference type="InterPro" id="IPR035919">
    <property type="entry name" value="EAL_sf"/>
</dbReference>
<dbReference type="Gene3D" id="3.30.70.270">
    <property type="match status" value="1"/>
</dbReference>
<feature type="domain" description="GGDEF" evidence="11">
    <location>
        <begin position="625"/>
        <end position="758"/>
    </location>
</feature>
<feature type="domain" description="EAL" evidence="10">
    <location>
        <begin position="767"/>
        <end position="1017"/>
    </location>
</feature>
<dbReference type="GO" id="GO:0016020">
    <property type="term" value="C:membrane"/>
    <property type="evidence" value="ECO:0007669"/>
    <property type="project" value="UniProtKB-SubCell"/>
</dbReference>
<evidence type="ECO:0000313" key="12">
    <source>
        <dbReference type="EMBL" id="CTQ68790.1"/>
    </source>
</evidence>
<dbReference type="NCBIfam" id="TIGR00229">
    <property type="entry name" value="sensory_box"/>
    <property type="match status" value="1"/>
</dbReference>
<dbReference type="GO" id="GO:0003824">
    <property type="term" value="F:catalytic activity"/>
    <property type="evidence" value="ECO:0007669"/>
    <property type="project" value="UniProtKB-ARBA"/>
</dbReference>
<evidence type="ECO:0000259" key="11">
    <source>
        <dbReference type="PROSITE" id="PS50887"/>
    </source>
</evidence>
<dbReference type="Gene3D" id="3.30.450.20">
    <property type="entry name" value="PAS domain"/>
    <property type="match status" value="1"/>
</dbReference>
<dbReference type="InterPro" id="IPR029787">
    <property type="entry name" value="Nucleotide_cyclase"/>
</dbReference>
<keyword evidence="7" id="KW-0924">Ammonia transport</keyword>
<evidence type="ECO:0000313" key="13">
    <source>
        <dbReference type="Proteomes" id="UP000053235"/>
    </source>
</evidence>
<dbReference type="Pfam" id="PF00990">
    <property type="entry name" value="GGDEF"/>
    <property type="match status" value="1"/>
</dbReference>
<comment type="subcellular location">
    <subcellularLocation>
        <location evidence="1">Membrane</location>
        <topology evidence="1">Multi-pass membrane protein</topology>
    </subcellularLocation>
</comment>
<evidence type="ECO:0000256" key="3">
    <source>
        <dbReference type="ARBA" id="ARBA00022448"/>
    </source>
</evidence>
<dbReference type="CDD" id="cd01948">
    <property type="entry name" value="EAL"/>
    <property type="match status" value="1"/>
</dbReference>
<dbReference type="InterPro" id="IPR035965">
    <property type="entry name" value="PAS-like_dom_sf"/>
</dbReference>
<dbReference type="SUPFAM" id="SSF55073">
    <property type="entry name" value="Nucleotide cyclase"/>
    <property type="match status" value="1"/>
</dbReference>
<dbReference type="InterPro" id="IPR001905">
    <property type="entry name" value="Ammonium_transpt"/>
</dbReference>
<protein>
    <submittedName>
        <fullName evidence="12">Bacteriophytochrome cph2</fullName>
    </submittedName>
</protein>
<feature type="transmembrane region" description="Helical" evidence="8">
    <location>
        <begin position="360"/>
        <end position="385"/>
    </location>
</feature>
<evidence type="ECO:0000256" key="8">
    <source>
        <dbReference type="SAM" id="Phobius"/>
    </source>
</evidence>
<dbReference type="SUPFAM" id="SSF111352">
    <property type="entry name" value="Ammonium transporter"/>
    <property type="match status" value="1"/>
</dbReference>
<keyword evidence="4 8" id="KW-0812">Transmembrane</keyword>
<dbReference type="SUPFAM" id="SSF55785">
    <property type="entry name" value="PYP-like sensor domain (PAS domain)"/>
    <property type="match status" value="1"/>
</dbReference>
<dbReference type="Pfam" id="PF00563">
    <property type="entry name" value="EAL"/>
    <property type="match status" value="1"/>
</dbReference>
<feature type="transmembrane region" description="Helical" evidence="8">
    <location>
        <begin position="128"/>
        <end position="149"/>
    </location>
</feature>
<dbReference type="InterPro" id="IPR001633">
    <property type="entry name" value="EAL_dom"/>
</dbReference>
<feature type="transmembrane region" description="Helical" evidence="8">
    <location>
        <begin position="17"/>
        <end position="37"/>
    </location>
</feature>
<dbReference type="PANTHER" id="PTHR44757:SF2">
    <property type="entry name" value="BIOFILM ARCHITECTURE MAINTENANCE PROTEIN MBAA"/>
    <property type="match status" value="1"/>
</dbReference>
<feature type="transmembrane region" description="Helical" evidence="8">
    <location>
        <begin position="274"/>
        <end position="293"/>
    </location>
</feature>
<dbReference type="Gene3D" id="1.10.3430.10">
    <property type="entry name" value="Ammonium transporter AmtB like domains"/>
    <property type="match status" value="1"/>
</dbReference>
<evidence type="ECO:0000256" key="7">
    <source>
        <dbReference type="ARBA" id="ARBA00023177"/>
    </source>
</evidence>
<evidence type="ECO:0000256" key="4">
    <source>
        <dbReference type="ARBA" id="ARBA00022692"/>
    </source>
</evidence>
<feature type="transmembrane region" description="Helical" evidence="8">
    <location>
        <begin position="169"/>
        <end position="191"/>
    </location>
</feature>
<dbReference type="GO" id="GO:0008519">
    <property type="term" value="F:ammonium channel activity"/>
    <property type="evidence" value="ECO:0007669"/>
    <property type="project" value="InterPro"/>
</dbReference>
<feature type="transmembrane region" description="Helical" evidence="8">
    <location>
        <begin position="94"/>
        <end position="116"/>
    </location>
</feature>
<dbReference type="InterPro" id="IPR043128">
    <property type="entry name" value="Rev_trsase/Diguanyl_cyclase"/>
</dbReference>
<proteinExistence type="inferred from homology"/>
<feature type="domain" description="PAS" evidence="9">
    <location>
        <begin position="474"/>
        <end position="544"/>
    </location>
</feature>
<sequence length="1042" mass="112065">MLPAQAASDDLQQRLDMVWVLVAAGLVLLMQLGFMLLEAGMVRSKNSINVAQKNLLDLAVCVIIFAVFGFAVAFGAGGTWFAGYDDRLFLLSDVTPWALTVFAFQVMFCGTAATIISGAVAERMRLQAYVWCTVLTAAVIYPVFARWAWGGVLFPDAEAFLADRGFVDFAGSTVVHGTGAWIALAACIILGPRIGRFDAEGRAYRIQGHSSVLATTGAVALFVGWLGFNGGSTLAASWDVPKIFANTVLAAAAGTAAGYLAGKYRDGVVLPENSISGLLGGLVAVTAGCHILSPGGALLVGAAGGATALFGALVLERYFRLDDPVGAISVHGFAGVIGTLGLAVLAPAEALPLGARVPQFLVQLQGILINFVWCFGVSILFLAVLNRFSPLRLSKQDEDIGLNEAEHGTRLGIGHVEDALDSLIAGKADLSMRLQVSKGEDSERLTRLFNALMDTVQSQEQAQSRVADAKRTQEEAERLSALANATFDAIVISVDGRILDGNKTFEELVGYSISELEMRGLYEFVETDVAGTLEDHLIKAEKEPREVVFVNRTGERVPVEIRTRVIAYRGVPTRVSALVDLRERKKAEAQILHLAQHDPLTDLPNRAVFNAELQQTMRRCEKNGQGAALLLVDLDKFKDINDLHGHPAGDAVIRVTAERLLSACRGSDTVARLGGDEFAIIQTSISFANQAEDMAHRLVAILSEPVNCGHGLIVKPGASIGVAMIAAGQSEEQVVSNADIALYNAKSAGRQTYCLFRTGMGAEVRQRREMEKDLNAALADDQFELYFQPRLNLATGNIVSYEALIRWNHPDHGLVSPVEFIPVAENSGQIIGIGKFVLERALAVAAQEIPTGNISLNVSPVQFRDKDFIEDVARAIRVSGIPAHRIELEITENTLIEDDARALSILTKLKDIGVKIALDDFGVGYSSLSYLSRFPFDCIKIDRSFVLEAQQNYNALAIIEAVVRLGKALDMRIVAEGLEDTENLCLLAAQGCHEVQGYLIGKPVPVNKLVRVAPKAVLAALDRIRFAAELGSDDIPPAELAS</sequence>
<evidence type="ECO:0000259" key="9">
    <source>
        <dbReference type="PROSITE" id="PS50112"/>
    </source>
</evidence>
<dbReference type="Pfam" id="PF13426">
    <property type="entry name" value="PAS_9"/>
    <property type="match status" value="1"/>
</dbReference>
<dbReference type="InterPro" id="IPR024041">
    <property type="entry name" value="NH4_transpt_AmtB-like_dom"/>
</dbReference>
<dbReference type="FunFam" id="3.30.70.270:FF:000001">
    <property type="entry name" value="Diguanylate cyclase domain protein"/>
    <property type="match status" value="1"/>
</dbReference>
<gene>
    <name evidence="12" type="primary">cph2_8</name>
    <name evidence="12" type="ORF">LAX5112_01888</name>
</gene>
<reference evidence="13" key="1">
    <citation type="submission" date="2015-07" db="EMBL/GenBank/DDBJ databases">
        <authorList>
            <person name="Rodrigo-Torres Lidia"/>
            <person name="Arahal R.David."/>
        </authorList>
    </citation>
    <scope>NUCLEOTIDE SEQUENCE [LARGE SCALE GENOMIC DNA]</scope>
    <source>
        <strain evidence="13">CECT 5112</strain>
    </source>
</reference>
<dbReference type="PROSITE" id="PS01219">
    <property type="entry name" value="AMMONIUM_TRANSP"/>
    <property type="match status" value="1"/>
</dbReference>